<dbReference type="PRINTS" id="PR00195">
    <property type="entry name" value="DYNAMIN"/>
</dbReference>
<dbReference type="VEuPathDB" id="FungiDB:ASPWEDRAFT_112980"/>
<dbReference type="InterPro" id="IPR001401">
    <property type="entry name" value="Dynamin_GTPase"/>
</dbReference>
<sequence>MALGPVEDNALKQLQPEKSELLDVIDELRTLGFGRLVKPPQLIVCGNRSSGKSSVLEAISRVRFPIERNSCTCFPTEVILRRSPSSRVKVSIEPSKSRSDDQEIQRLREFSSDTFSTGDDLPGLTDKAKGCMGITSSRLTDDILRIEICGPDKPDLTLVDLPGLCNATENNQEISVTRNLTERYMNDYRSVILAIISAGSTYDIQEVLSIAEHFDPKRERTLGVITHTDIPEGNSEEEKAYLQLVNNEKIRLQLGWHALRNRSFCTRNISDDERDELEKEFFSSGAWAAISRELVGLESLRYRLGNILQEHIKRNMPDLVADIEEKISCRQKRLVKLGEERGTVQKERSYLLRIGNNFERTVSNALNGLYTGEFFGGLDPVSLQHDPRRLRAVVRELNDQFADTMHLRGCRRRIVGLDEELEDQSPTRKRQKSYVQGSDESGPILVSKTELEQEIEEKIHENRGIELPGNANQLLVGDLFRDQSKPWEKLAKGHIMAVWESVRCFVGLLLHHLSDDHTCPKLMGTVLDPALEKMKDHLLEKLQELMAYNKRGHPLLFCQQYLGSVEKLQSDQQLALLDERLRTSTETSFAANDVRNLVLETQPSRGHFAAAQIIHLVQAYYKVSALLTFIENIAILGIENCLLHPLESVFTGLTVNDMDDAAIQYLASEHKFVQADRELLRSELDKLQACLR</sequence>
<dbReference type="Pfam" id="PF01031">
    <property type="entry name" value="Dynamin_M"/>
    <property type="match status" value="1"/>
</dbReference>
<dbReference type="GeneID" id="63744222"/>
<evidence type="ECO:0000259" key="4">
    <source>
        <dbReference type="PROSITE" id="PS51388"/>
    </source>
</evidence>
<dbReference type="InterPro" id="IPR020850">
    <property type="entry name" value="GED_dom"/>
</dbReference>
<dbReference type="PROSITE" id="PS51388">
    <property type="entry name" value="GED"/>
    <property type="match status" value="1"/>
</dbReference>
<keyword evidence="1" id="KW-0547">Nucleotide-binding</keyword>
<dbReference type="PANTHER" id="PTHR11566:SF149">
    <property type="entry name" value="GTPASE, PUTATIVE (AFU_ORTHOLOGUE AFUA_6G11890)-RELATED"/>
    <property type="match status" value="1"/>
</dbReference>
<gene>
    <name evidence="5" type="ORF">ASPWEDRAFT_112980</name>
</gene>
<dbReference type="GO" id="GO:0048312">
    <property type="term" value="P:intracellular distribution of mitochondria"/>
    <property type="evidence" value="ECO:0007669"/>
    <property type="project" value="TreeGrafter"/>
</dbReference>
<dbReference type="RefSeq" id="XP_040688134.1">
    <property type="nucleotide sequence ID" value="XM_040828374.1"/>
</dbReference>
<feature type="region of interest" description="Disordered" evidence="3">
    <location>
        <begin position="421"/>
        <end position="441"/>
    </location>
</feature>
<organism evidence="5 6">
    <name type="scientific">Aspergillus wentii DTO 134E9</name>
    <dbReference type="NCBI Taxonomy" id="1073089"/>
    <lineage>
        <taxon>Eukaryota</taxon>
        <taxon>Fungi</taxon>
        <taxon>Dikarya</taxon>
        <taxon>Ascomycota</taxon>
        <taxon>Pezizomycotina</taxon>
        <taxon>Eurotiomycetes</taxon>
        <taxon>Eurotiomycetidae</taxon>
        <taxon>Eurotiales</taxon>
        <taxon>Aspergillaceae</taxon>
        <taxon>Aspergillus</taxon>
        <taxon>Aspergillus subgen. Cremei</taxon>
    </lineage>
</organism>
<dbReference type="PANTHER" id="PTHR11566">
    <property type="entry name" value="DYNAMIN"/>
    <property type="match status" value="1"/>
</dbReference>
<dbReference type="Proteomes" id="UP000184383">
    <property type="component" value="Unassembled WGS sequence"/>
</dbReference>
<dbReference type="InterPro" id="IPR027417">
    <property type="entry name" value="P-loop_NTPase"/>
</dbReference>
<dbReference type="GO" id="GO:0006897">
    <property type="term" value="P:endocytosis"/>
    <property type="evidence" value="ECO:0007669"/>
    <property type="project" value="TreeGrafter"/>
</dbReference>
<reference evidence="6" key="1">
    <citation type="journal article" date="2017" name="Genome Biol.">
        <title>Comparative genomics reveals high biological diversity and specific adaptations in the industrially and medically important fungal genus Aspergillus.</title>
        <authorList>
            <person name="de Vries R.P."/>
            <person name="Riley R."/>
            <person name="Wiebenga A."/>
            <person name="Aguilar-Osorio G."/>
            <person name="Amillis S."/>
            <person name="Uchima C.A."/>
            <person name="Anderluh G."/>
            <person name="Asadollahi M."/>
            <person name="Askin M."/>
            <person name="Barry K."/>
            <person name="Battaglia E."/>
            <person name="Bayram O."/>
            <person name="Benocci T."/>
            <person name="Braus-Stromeyer S.A."/>
            <person name="Caldana C."/>
            <person name="Canovas D."/>
            <person name="Cerqueira G.C."/>
            <person name="Chen F."/>
            <person name="Chen W."/>
            <person name="Choi C."/>
            <person name="Clum A."/>
            <person name="Dos Santos R.A."/>
            <person name="Damasio A.R."/>
            <person name="Diallinas G."/>
            <person name="Emri T."/>
            <person name="Fekete E."/>
            <person name="Flipphi M."/>
            <person name="Freyberg S."/>
            <person name="Gallo A."/>
            <person name="Gournas C."/>
            <person name="Habgood R."/>
            <person name="Hainaut M."/>
            <person name="Harispe M.L."/>
            <person name="Henrissat B."/>
            <person name="Hilden K.S."/>
            <person name="Hope R."/>
            <person name="Hossain A."/>
            <person name="Karabika E."/>
            <person name="Karaffa L."/>
            <person name="Karanyi Z."/>
            <person name="Krasevec N."/>
            <person name="Kuo A."/>
            <person name="Kusch H."/>
            <person name="LaButti K."/>
            <person name="Lagendijk E.L."/>
            <person name="Lapidus A."/>
            <person name="Levasseur A."/>
            <person name="Lindquist E."/>
            <person name="Lipzen A."/>
            <person name="Logrieco A.F."/>
            <person name="MacCabe A."/>
            <person name="Maekelae M.R."/>
            <person name="Malavazi I."/>
            <person name="Melin P."/>
            <person name="Meyer V."/>
            <person name="Mielnichuk N."/>
            <person name="Miskei M."/>
            <person name="Molnar A.P."/>
            <person name="Mule G."/>
            <person name="Ngan C.Y."/>
            <person name="Orejas M."/>
            <person name="Orosz E."/>
            <person name="Ouedraogo J.P."/>
            <person name="Overkamp K.M."/>
            <person name="Park H.-S."/>
            <person name="Perrone G."/>
            <person name="Piumi F."/>
            <person name="Punt P.J."/>
            <person name="Ram A.F."/>
            <person name="Ramon A."/>
            <person name="Rauscher S."/>
            <person name="Record E."/>
            <person name="Riano-Pachon D.M."/>
            <person name="Robert V."/>
            <person name="Roehrig J."/>
            <person name="Ruller R."/>
            <person name="Salamov A."/>
            <person name="Salih N.S."/>
            <person name="Samson R.A."/>
            <person name="Sandor E."/>
            <person name="Sanguinetti M."/>
            <person name="Schuetze T."/>
            <person name="Sepcic K."/>
            <person name="Shelest E."/>
            <person name="Sherlock G."/>
            <person name="Sophianopoulou V."/>
            <person name="Squina F.M."/>
            <person name="Sun H."/>
            <person name="Susca A."/>
            <person name="Todd R.B."/>
            <person name="Tsang A."/>
            <person name="Unkles S.E."/>
            <person name="van de Wiele N."/>
            <person name="van Rossen-Uffink D."/>
            <person name="Oliveira J.V."/>
            <person name="Vesth T.C."/>
            <person name="Visser J."/>
            <person name="Yu J.-H."/>
            <person name="Zhou M."/>
            <person name="Andersen M.R."/>
            <person name="Archer D.B."/>
            <person name="Baker S.E."/>
            <person name="Benoit I."/>
            <person name="Brakhage A.A."/>
            <person name="Braus G.H."/>
            <person name="Fischer R."/>
            <person name="Frisvad J.C."/>
            <person name="Goldman G.H."/>
            <person name="Houbraken J."/>
            <person name="Oakley B."/>
            <person name="Pocsi I."/>
            <person name="Scazzocchio C."/>
            <person name="Seiboth B."/>
            <person name="vanKuyk P.A."/>
            <person name="Wortman J."/>
            <person name="Dyer P.S."/>
            <person name="Grigoriev I.V."/>
        </authorList>
    </citation>
    <scope>NUCLEOTIDE SEQUENCE [LARGE SCALE GENOMIC DNA]</scope>
    <source>
        <strain evidence="6">DTO 134E9</strain>
    </source>
</reference>
<evidence type="ECO:0000256" key="2">
    <source>
        <dbReference type="ARBA" id="ARBA00023134"/>
    </source>
</evidence>
<dbReference type="GO" id="GO:0016559">
    <property type="term" value="P:peroxisome fission"/>
    <property type="evidence" value="ECO:0007669"/>
    <property type="project" value="TreeGrafter"/>
</dbReference>
<protein>
    <recommendedName>
        <fullName evidence="4">GED domain-containing protein</fullName>
    </recommendedName>
</protein>
<dbReference type="SMART" id="SM00053">
    <property type="entry name" value="DYNc"/>
    <property type="match status" value="1"/>
</dbReference>
<dbReference type="EMBL" id="KV878213">
    <property type="protein sequence ID" value="OJJ34458.1"/>
    <property type="molecule type" value="Genomic_DNA"/>
</dbReference>
<evidence type="ECO:0000313" key="6">
    <source>
        <dbReference type="Proteomes" id="UP000184383"/>
    </source>
</evidence>
<keyword evidence="2" id="KW-0342">GTP-binding</keyword>
<evidence type="ECO:0000313" key="5">
    <source>
        <dbReference type="EMBL" id="OJJ34458.1"/>
    </source>
</evidence>
<dbReference type="CDD" id="cd08771">
    <property type="entry name" value="DLP_1"/>
    <property type="match status" value="1"/>
</dbReference>
<dbReference type="GO" id="GO:0005525">
    <property type="term" value="F:GTP binding"/>
    <property type="evidence" value="ECO:0007669"/>
    <property type="project" value="InterPro"/>
</dbReference>
<dbReference type="SUPFAM" id="SSF52540">
    <property type="entry name" value="P-loop containing nucleoside triphosphate hydrolases"/>
    <property type="match status" value="1"/>
</dbReference>
<dbReference type="STRING" id="1073089.A0A1L9RHX3"/>
<name>A0A1L9RHX3_ASPWE</name>
<dbReference type="Gene3D" id="3.40.50.300">
    <property type="entry name" value="P-loop containing nucleotide triphosphate hydrolases"/>
    <property type="match status" value="1"/>
</dbReference>
<dbReference type="GO" id="GO:0005739">
    <property type="term" value="C:mitochondrion"/>
    <property type="evidence" value="ECO:0007669"/>
    <property type="project" value="TreeGrafter"/>
</dbReference>
<dbReference type="GO" id="GO:0000266">
    <property type="term" value="P:mitochondrial fission"/>
    <property type="evidence" value="ECO:0007669"/>
    <property type="project" value="TreeGrafter"/>
</dbReference>
<keyword evidence="6" id="KW-1185">Reference proteome</keyword>
<proteinExistence type="predicted"/>
<feature type="domain" description="GED" evidence="4">
    <location>
        <begin position="610"/>
        <end position="692"/>
    </location>
</feature>
<dbReference type="FunFam" id="3.40.50.300:FF:001425">
    <property type="entry name" value="Dynamin GTPase, putative"/>
    <property type="match status" value="1"/>
</dbReference>
<evidence type="ECO:0000256" key="1">
    <source>
        <dbReference type="ARBA" id="ARBA00022741"/>
    </source>
</evidence>
<dbReference type="AlphaFoldDB" id="A0A1L9RHX3"/>
<feature type="non-terminal residue" evidence="5">
    <location>
        <position position="692"/>
    </location>
</feature>
<dbReference type="GO" id="GO:0008017">
    <property type="term" value="F:microtubule binding"/>
    <property type="evidence" value="ECO:0007669"/>
    <property type="project" value="TreeGrafter"/>
</dbReference>
<dbReference type="InterPro" id="IPR000375">
    <property type="entry name" value="Dynamin_stalk"/>
</dbReference>
<dbReference type="GO" id="GO:0016020">
    <property type="term" value="C:membrane"/>
    <property type="evidence" value="ECO:0007669"/>
    <property type="project" value="TreeGrafter"/>
</dbReference>
<dbReference type="Pfam" id="PF00350">
    <property type="entry name" value="Dynamin_N"/>
    <property type="match status" value="1"/>
</dbReference>
<dbReference type="InterPro" id="IPR022812">
    <property type="entry name" value="Dynamin"/>
</dbReference>
<accession>A0A1L9RHX3</accession>
<dbReference type="GO" id="GO:0003924">
    <property type="term" value="F:GTPase activity"/>
    <property type="evidence" value="ECO:0007669"/>
    <property type="project" value="InterPro"/>
</dbReference>
<evidence type="ECO:0000256" key="3">
    <source>
        <dbReference type="SAM" id="MobiDB-lite"/>
    </source>
</evidence>
<dbReference type="GO" id="GO:0005874">
    <property type="term" value="C:microtubule"/>
    <property type="evidence" value="ECO:0007669"/>
    <property type="project" value="TreeGrafter"/>
</dbReference>
<dbReference type="InterPro" id="IPR045063">
    <property type="entry name" value="Dynamin_N"/>
</dbReference>
<dbReference type="OrthoDB" id="415706at2759"/>